<dbReference type="Proteomes" id="UP000789423">
    <property type="component" value="Unassembled WGS sequence"/>
</dbReference>
<accession>A0ABN8A7Z0</accession>
<evidence type="ECO:0008006" key="3">
    <source>
        <dbReference type="Google" id="ProtNLM"/>
    </source>
</evidence>
<dbReference type="EMBL" id="CAKJTI010000049">
    <property type="protein sequence ID" value="CAG9615006.1"/>
    <property type="molecule type" value="Genomic_DNA"/>
</dbReference>
<reference evidence="1 2" key="1">
    <citation type="submission" date="2021-10" db="EMBL/GenBank/DDBJ databases">
        <authorList>
            <person name="Criscuolo A."/>
        </authorList>
    </citation>
    <scope>NUCLEOTIDE SEQUENCE [LARGE SCALE GENOMIC DNA]</scope>
    <source>
        <strain evidence="2">CIP 111899</strain>
    </source>
</reference>
<comment type="caution">
    <text evidence="1">The sequence shown here is derived from an EMBL/GenBank/DDBJ whole genome shotgun (WGS) entry which is preliminary data.</text>
</comment>
<sequence length="360" mass="39598">MCEELIRQNDAFPRDFKSKIATTDVIELEIREQIQGIERMAASTEVVSQNMPGMQVMMNLFDAMKKKLQEKLERLYEFNQNSSSNYDTALQLAASVSQGLAEVQSGKGFNVASGTFSTQGLNMGWTASIQKIAEEKACEADKIDSRDEDAKFMEGSMKWEEGSRRGFELEGSIMGKKSSFSNGDKLIKERYIDELTTKVTTGKLDANMPFDWKSLKEDVLASKIIGIKGEAGILDNSYKFKTTIPLVTPAGIIQMKNREVTVTQKIFSGNVVGGIDDYSLKAGAEASVLKYEVEVNMLHFPDWMPIVGGTDLKVTEELGIGALGTKGSIGKETGITVPILEGATVGGSFKFEKPEDEEKK</sequence>
<evidence type="ECO:0000313" key="1">
    <source>
        <dbReference type="EMBL" id="CAG9615006.1"/>
    </source>
</evidence>
<gene>
    <name evidence="1" type="ORF">BACCIP111899_04240</name>
</gene>
<organism evidence="1 2">
    <name type="scientific">Bacillus rhizoplanae</name>
    <dbReference type="NCBI Taxonomy" id="2880966"/>
    <lineage>
        <taxon>Bacteria</taxon>
        <taxon>Bacillati</taxon>
        <taxon>Bacillota</taxon>
        <taxon>Bacilli</taxon>
        <taxon>Bacillales</taxon>
        <taxon>Bacillaceae</taxon>
        <taxon>Bacillus</taxon>
    </lineage>
</organism>
<evidence type="ECO:0000313" key="2">
    <source>
        <dbReference type="Proteomes" id="UP000789423"/>
    </source>
</evidence>
<name>A0ABN8A7Z0_9BACI</name>
<dbReference type="PANTHER" id="PTHR34976:SF1">
    <property type="entry name" value="TOXIN BC_0920"/>
    <property type="match status" value="1"/>
</dbReference>
<protein>
    <recommendedName>
        <fullName evidence="3">LXG domain-containing protein</fullName>
    </recommendedName>
</protein>
<dbReference type="InterPro" id="IPR051768">
    <property type="entry name" value="Bact_secretion_toxin"/>
</dbReference>
<dbReference type="PANTHER" id="PTHR34976">
    <property type="entry name" value="RIBONUCLEASE YQCG-RELATED"/>
    <property type="match status" value="1"/>
</dbReference>
<keyword evidence="2" id="KW-1185">Reference proteome</keyword>
<proteinExistence type="predicted"/>